<name>A0A6G4UFD9_9ACTN</name>
<evidence type="ECO:0000313" key="3">
    <source>
        <dbReference type="Proteomes" id="UP000481583"/>
    </source>
</evidence>
<feature type="non-terminal residue" evidence="2">
    <location>
        <position position="173"/>
    </location>
</feature>
<evidence type="ECO:0000256" key="1">
    <source>
        <dbReference type="SAM" id="MobiDB-lite"/>
    </source>
</evidence>
<feature type="region of interest" description="Disordered" evidence="1">
    <location>
        <begin position="148"/>
        <end position="173"/>
    </location>
</feature>
<dbReference type="AlphaFoldDB" id="A0A6G4UFD9"/>
<dbReference type="EMBL" id="JAAKZV010000613">
    <property type="protein sequence ID" value="NGN70520.1"/>
    <property type="molecule type" value="Genomic_DNA"/>
</dbReference>
<evidence type="ECO:0000313" key="2">
    <source>
        <dbReference type="EMBL" id="NGN70520.1"/>
    </source>
</evidence>
<accession>A0A6G4UFD9</accession>
<protein>
    <submittedName>
        <fullName evidence="2">CHAD domain-containing protein</fullName>
    </submittedName>
</protein>
<feature type="non-terminal residue" evidence="2">
    <location>
        <position position="1"/>
    </location>
</feature>
<organism evidence="2 3">
    <name type="scientific">Streptomyces coryli</name>
    <dbReference type="NCBI Taxonomy" id="1128680"/>
    <lineage>
        <taxon>Bacteria</taxon>
        <taxon>Bacillati</taxon>
        <taxon>Actinomycetota</taxon>
        <taxon>Actinomycetes</taxon>
        <taxon>Kitasatosporales</taxon>
        <taxon>Streptomycetaceae</taxon>
        <taxon>Streptomyces</taxon>
    </lineage>
</organism>
<dbReference type="Proteomes" id="UP000481583">
    <property type="component" value="Unassembled WGS sequence"/>
</dbReference>
<proteinExistence type="predicted"/>
<comment type="caution">
    <text evidence="2">The sequence shown here is derived from an EMBL/GenBank/DDBJ whole genome shotgun (WGS) entry which is preliminary data.</text>
</comment>
<gene>
    <name evidence="2" type="ORF">G5C51_42440</name>
</gene>
<reference evidence="2 3" key="1">
    <citation type="submission" date="2020-02" db="EMBL/GenBank/DDBJ databases">
        <title>Whole-genome analyses of novel actinobacteria.</title>
        <authorList>
            <person name="Sahin N."/>
        </authorList>
    </citation>
    <scope>NUCLEOTIDE SEQUENCE [LARGE SCALE GENOMIC DNA]</scope>
    <source>
        <strain evidence="2 3">A7024</strain>
    </source>
</reference>
<sequence length="173" mass="17798">PGPPPARGLGAARAAALLQRRLGLARSKAHTAALQAIGSARYHAVADAAAVLASETPLSAAADAPAEALLPLAETSRRRLAEATAALPLARASRPYNAEALARGLSATAPGLQDGTAAEAAVSEWQDAPWRRVRQLLRQARYVQEVLHTRPPGAEAGPDGVRSPAQNGPRPPA</sequence>
<keyword evidence="3" id="KW-1185">Reference proteome</keyword>